<keyword evidence="5" id="KW-1185">Reference proteome</keyword>
<evidence type="ECO:0000259" key="2">
    <source>
        <dbReference type="Pfam" id="PF04773"/>
    </source>
</evidence>
<dbReference type="Pfam" id="PF04773">
    <property type="entry name" value="FecR"/>
    <property type="match status" value="1"/>
</dbReference>
<dbReference type="RefSeq" id="WP_283368565.1">
    <property type="nucleotide sequence ID" value="NZ_JASHID010000002.1"/>
</dbReference>
<evidence type="ECO:0000313" key="4">
    <source>
        <dbReference type="EMBL" id="MDI9863252.1"/>
    </source>
</evidence>
<feature type="transmembrane region" description="Helical" evidence="1">
    <location>
        <begin position="74"/>
        <end position="95"/>
    </location>
</feature>
<keyword evidence="1" id="KW-1133">Transmembrane helix</keyword>
<dbReference type="Pfam" id="PF16344">
    <property type="entry name" value="FecR_C"/>
    <property type="match status" value="1"/>
</dbReference>
<dbReference type="InterPro" id="IPR006860">
    <property type="entry name" value="FecR"/>
</dbReference>
<proteinExistence type="predicted"/>
<dbReference type="Gene3D" id="3.55.50.30">
    <property type="match status" value="1"/>
</dbReference>
<accession>A0ABT6YI36</accession>
<dbReference type="Proteomes" id="UP001236569">
    <property type="component" value="Unassembled WGS sequence"/>
</dbReference>
<evidence type="ECO:0000256" key="1">
    <source>
        <dbReference type="SAM" id="Phobius"/>
    </source>
</evidence>
<evidence type="ECO:0000313" key="5">
    <source>
        <dbReference type="Proteomes" id="UP001236569"/>
    </source>
</evidence>
<feature type="domain" description="FecR protein" evidence="2">
    <location>
        <begin position="111"/>
        <end position="205"/>
    </location>
</feature>
<dbReference type="EMBL" id="JASHID010000002">
    <property type="protein sequence ID" value="MDI9863252.1"/>
    <property type="molecule type" value="Genomic_DNA"/>
</dbReference>
<sequence>MNSKEQERVLREYLNGQDSPEGKALFDKWTQSLYDENSLPISDTEEVLSQTQQRMWAHISPKTSSPIIRLVPSWGLRLGVAASILFISVLAWLWIAKFHQPISESELSYQTIKTKAGEHATVILEDGTKVFLNGASSLRFPKELKGLTRHVYLEGEAYFEVTHNPQQPFVVSSKHLNTTVKGTTFDVHDYAQDSQANVTVLTGKVAVEIADNTKHNCLILPNQMCTYENGKAFLTQSVVADASESISWRERKVYFKRECMGLVFRKLERMYNVSFQIKNPQLLDCIWIASFENASLEEVLQSMQSSLGIQYQIKGKEVIITGICQ</sequence>
<dbReference type="PANTHER" id="PTHR30273:SF2">
    <property type="entry name" value="PROTEIN FECR"/>
    <property type="match status" value="1"/>
</dbReference>
<dbReference type="PIRSF" id="PIRSF018266">
    <property type="entry name" value="FecR"/>
    <property type="match status" value="1"/>
</dbReference>
<dbReference type="Gene3D" id="2.60.120.1440">
    <property type="match status" value="1"/>
</dbReference>
<evidence type="ECO:0000259" key="3">
    <source>
        <dbReference type="Pfam" id="PF16344"/>
    </source>
</evidence>
<protein>
    <submittedName>
        <fullName evidence="4">FecR domain-containing protein</fullName>
    </submittedName>
</protein>
<feature type="domain" description="Protein FecR C-terminal" evidence="3">
    <location>
        <begin position="253"/>
        <end position="320"/>
    </location>
</feature>
<name>A0ABT6YI36_9BACT</name>
<gene>
    <name evidence="4" type="ORF">QM480_02880</name>
</gene>
<organism evidence="4 5">
    <name type="scientific">Flectobacillus longus</name>
    <dbReference type="NCBI Taxonomy" id="2984207"/>
    <lineage>
        <taxon>Bacteria</taxon>
        <taxon>Pseudomonadati</taxon>
        <taxon>Bacteroidota</taxon>
        <taxon>Cytophagia</taxon>
        <taxon>Cytophagales</taxon>
        <taxon>Flectobacillaceae</taxon>
        <taxon>Flectobacillus</taxon>
    </lineage>
</organism>
<dbReference type="PANTHER" id="PTHR30273">
    <property type="entry name" value="PERIPLASMIC SIGNAL SENSOR AND SIGMA FACTOR ACTIVATOR FECR-RELATED"/>
    <property type="match status" value="1"/>
</dbReference>
<keyword evidence="1" id="KW-0472">Membrane</keyword>
<dbReference type="InterPro" id="IPR012373">
    <property type="entry name" value="Ferrdict_sens_TM"/>
</dbReference>
<keyword evidence="1" id="KW-0812">Transmembrane</keyword>
<dbReference type="InterPro" id="IPR032508">
    <property type="entry name" value="FecR_C"/>
</dbReference>
<reference evidence="4 5" key="1">
    <citation type="submission" date="2023-05" db="EMBL/GenBank/DDBJ databases">
        <title>Novel species of genus Flectobacillus isolated from stream in China.</title>
        <authorList>
            <person name="Lu H."/>
        </authorList>
    </citation>
    <scope>NUCLEOTIDE SEQUENCE [LARGE SCALE GENOMIC DNA]</scope>
    <source>
        <strain evidence="4 5">DC10W</strain>
    </source>
</reference>
<comment type="caution">
    <text evidence="4">The sequence shown here is derived from an EMBL/GenBank/DDBJ whole genome shotgun (WGS) entry which is preliminary data.</text>
</comment>